<comment type="caution">
    <text evidence="2">The sequence shown here is derived from an EMBL/GenBank/DDBJ whole genome shotgun (WGS) entry which is preliminary data.</text>
</comment>
<dbReference type="RefSeq" id="WP_123452830.1">
    <property type="nucleotide sequence ID" value="NZ_MOBX01000014.1"/>
</dbReference>
<protein>
    <recommendedName>
        <fullName evidence="1">Dermonecrotic toxin N-terminal domain-containing protein</fullName>
    </recommendedName>
</protein>
<dbReference type="Pfam" id="PF20178">
    <property type="entry name" value="ToxA_N"/>
    <property type="match status" value="1"/>
</dbReference>
<accession>A0A423MB32</accession>
<evidence type="ECO:0000259" key="1">
    <source>
        <dbReference type="Pfam" id="PF20178"/>
    </source>
</evidence>
<sequence length="1149" mass="129693">MSKLFKSLMRDSFAELVSWTDEWEKASRVKSELFTIIDAIPTVRTILRNMLESELKRLGKNVDIDKVYVNTDNTLPASENRPTGTLHEVVFHCLDSNVTPAYILGGDGVFFLPDTLSDQFKVSGLSIFIVEDLIAFASAGLDKRLRAELEGFWAAAVQSPRPESAPLSNKQAFIQAYGLLTSAELSLSVMANNFDARLGERFAYLLDSESGQGAFEVNLRPGRDYLESLQPCFVLDNAERSDAEMKLVNESTGYLMHTPENGFEYFEKNTELHGKLQGRLSVRSSQIQYLKATQSLHAYCAEAHIKGQLESVSSLIESRDQLATTLMSVLQDNQGMHVLRYGLDTRLLLLWAALKRTEWPLWMKNASADDQERYSELEDSKDQYQVDYQRVFDAGFSFKDYVLRTFSEWADRVLGEKLDPEAITVHSSYTLQIAGRTIEQEESRTLTEFLVFGLHDNGYKAKLSIIGAPSGSHFTVDALERWLEYRNMRLDFAGDLALSPSSEYQTAYRNYLFSQIDFALFVAHQSGELNDTDKQVISRALGNDASVKIRGLKFWQGPALKEVLVFTAQEYSGCLVFLRTPEGTFIFRKFPNVFDMNTWVESALSADREYAALLIHPEYLHEAGVPLGDGSHYYRLEPSQADLHLDARAPLADYVNVAYRAEVGLHKAIAPVGYRALAVEGRKRYTRLQTELKALSTVDTRDNGFPSFEQFTYDSVKTAIEEILRARGMQVDVDPDRIIVQTEEFRKSITDLLIEGLAFEAVHPAYETKFSPKYYLLNGHPAIDKLDIRDLSSLSKTFRPGDRYTAMLKENYMSETHPGYAFKRAVHARKVRCEMYCNAFADFTNGRLSGELFAAVQRVIGSLKESGRYQRIIDDISEGDEGLYKFNIGKLGLSTTWDRTVGGVYIFRLSTISGFFDLLYTPDAPDLVSFRPIAEFIPSIRYRRGPFREYYIKRILLVDQKVINDYFDSLSATFDTKPVIRTQNRAKLPDLYTFHNERIRRVLSDIDERTISLNELIAGLVYDNVLKAASIVSLLVPPVGTVVVAVQMMKSLYDAAQADRRGDYSAALGHVKDMLVGLLTLGKAAAAGTPVKKVTQTQRSFLSLFKDARTVAEMVTYYTGQETPKEILIGFFQTLMESGDSSLSKTTVH</sequence>
<dbReference type="InterPro" id="IPR046673">
    <property type="entry name" value="ToxA_N"/>
</dbReference>
<dbReference type="OrthoDB" id="6992712at2"/>
<proteinExistence type="predicted"/>
<reference evidence="2 3" key="1">
    <citation type="submission" date="2016-10" db="EMBL/GenBank/DDBJ databases">
        <title>Comparative genome analysis of multiple Pseudomonas spp. focuses on biocontrol and plant growth promoting traits.</title>
        <authorList>
            <person name="Tao X.-Y."/>
            <person name="Taylor C.G."/>
        </authorList>
    </citation>
    <scope>NUCLEOTIDE SEQUENCE [LARGE SCALE GENOMIC DNA]</scope>
    <source>
        <strain evidence="2 3">28B5</strain>
    </source>
</reference>
<evidence type="ECO:0000313" key="3">
    <source>
        <dbReference type="Proteomes" id="UP000285378"/>
    </source>
</evidence>
<name>A0A423MB32_PSEFL</name>
<organism evidence="2 3">
    <name type="scientific">Pseudomonas fluorescens</name>
    <dbReference type="NCBI Taxonomy" id="294"/>
    <lineage>
        <taxon>Bacteria</taxon>
        <taxon>Pseudomonadati</taxon>
        <taxon>Pseudomonadota</taxon>
        <taxon>Gammaproteobacteria</taxon>
        <taxon>Pseudomonadales</taxon>
        <taxon>Pseudomonadaceae</taxon>
        <taxon>Pseudomonas</taxon>
    </lineage>
</organism>
<evidence type="ECO:0000313" key="2">
    <source>
        <dbReference type="EMBL" id="RON79965.1"/>
    </source>
</evidence>
<feature type="domain" description="Dermonecrotic toxin N-terminal" evidence="1">
    <location>
        <begin position="402"/>
        <end position="607"/>
    </location>
</feature>
<dbReference type="AlphaFoldDB" id="A0A423MB32"/>
<dbReference type="EMBL" id="MOBX01000014">
    <property type="protein sequence ID" value="RON79965.1"/>
    <property type="molecule type" value="Genomic_DNA"/>
</dbReference>
<dbReference type="Proteomes" id="UP000285378">
    <property type="component" value="Unassembled WGS sequence"/>
</dbReference>
<gene>
    <name evidence="2" type="ORF">BK670_17395</name>
</gene>